<evidence type="ECO:0000313" key="2">
    <source>
        <dbReference type="Proteomes" id="UP000199221"/>
    </source>
</evidence>
<proteinExistence type="predicted"/>
<dbReference type="RefSeq" id="WP_094011501.1">
    <property type="nucleotide sequence ID" value="NZ_FOEQ01000006.1"/>
</dbReference>
<evidence type="ECO:0008006" key="3">
    <source>
        <dbReference type="Google" id="ProtNLM"/>
    </source>
</evidence>
<reference evidence="1 2" key="1">
    <citation type="submission" date="2016-10" db="EMBL/GenBank/DDBJ databases">
        <authorList>
            <person name="de Groot N.N."/>
        </authorList>
    </citation>
    <scope>NUCLEOTIDE SEQUENCE [LARGE SCALE GENOMIC DNA]</scope>
    <source>
        <strain evidence="1 2">LMG 27941</strain>
    </source>
</reference>
<organism evidence="1 2">
    <name type="scientific">Pseudomonas soli</name>
    <dbReference type="NCBI Taxonomy" id="1306993"/>
    <lineage>
        <taxon>Bacteria</taxon>
        <taxon>Pseudomonadati</taxon>
        <taxon>Pseudomonadota</taxon>
        <taxon>Gammaproteobacteria</taxon>
        <taxon>Pseudomonadales</taxon>
        <taxon>Pseudomonadaceae</taxon>
        <taxon>Pseudomonas</taxon>
    </lineage>
</organism>
<dbReference type="Proteomes" id="UP000199221">
    <property type="component" value="Unassembled WGS sequence"/>
</dbReference>
<sequence>MDGQYIDLLIQDNDLVLDLARQPEPIADRASIAQDIAHMIRDSGLLITLVAERDRLRQRDCIQQLELLVENDERLVPGTAQIIEQEPGVFLVTATTLEFGMVEVSGVSA</sequence>
<accession>A0A1H9M6C6</accession>
<dbReference type="AlphaFoldDB" id="A0A1H9M6C6"/>
<protein>
    <recommendedName>
        <fullName evidence="3">DUF2590 domain-containing protein</fullName>
    </recommendedName>
</protein>
<name>A0A1H9M6C6_9PSED</name>
<gene>
    <name evidence="1" type="ORF">SAMN05216230_10684</name>
</gene>
<dbReference type="EMBL" id="FOEQ01000006">
    <property type="protein sequence ID" value="SER19246.1"/>
    <property type="molecule type" value="Genomic_DNA"/>
</dbReference>
<dbReference type="InterPro" id="IPR019697">
    <property type="entry name" value="Phage_HP1_Orf28"/>
</dbReference>
<dbReference type="Pfam" id="PF10761">
    <property type="entry name" value="DUF2590"/>
    <property type="match status" value="1"/>
</dbReference>
<evidence type="ECO:0000313" key="1">
    <source>
        <dbReference type="EMBL" id="SER19246.1"/>
    </source>
</evidence>